<evidence type="ECO:0000313" key="6">
    <source>
        <dbReference type="Proteomes" id="UP001239994"/>
    </source>
</evidence>
<dbReference type="InterPro" id="IPR038765">
    <property type="entry name" value="Papain-like_cys_pep_sf"/>
</dbReference>
<dbReference type="InterPro" id="IPR025660">
    <property type="entry name" value="Pept_his_AS"/>
</dbReference>
<protein>
    <recommendedName>
        <fullName evidence="7">Cathepsin K</fullName>
    </recommendedName>
</protein>
<comment type="similarity">
    <text evidence="1">Belongs to the peptidase C1 family.</text>
</comment>
<name>A0AAD9DQ39_9TELE</name>
<reference evidence="5" key="1">
    <citation type="submission" date="2023-03" db="EMBL/GenBank/DDBJ databases">
        <title>Electrophorus voltai genome.</title>
        <authorList>
            <person name="Bian C."/>
        </authorList>
    </citation>
    <scope>NUCLEOTIDE SEQUENCE</scope>
    <source>
        <strain evidence="5">CB-2022</strain>
        <tissue evidence="5">Muscle</tissue>
    </source>
</reference>
<evidence type="ECO:0000313" key="5">
    <source>
        <dbReference type="EMBL" id="KAK1788973.1"/>
    </source>
</evidence>
<proteinExistence type="inferred from homology"/>
<dbReference type="SMART" id="SM00848">
    <property type="entry name" value="Inhibitor_I29"/>
    <property type="match status" value="1"/>
</dbReference>
<feature type="non-terminal residue" evidence="5">
    <location>
        <position position="1"/>
    </location>
</feature>
<dbReference type="SUPFAM" id="SSF54001">
    <property type="entry name" value="Cysteine proteinases"/>
    <property type="match status" value="1"/>
</dbReference>
<dbReference type="SMART" id="SM00645">
    <property type="entry name" value="Pept_C1"/>
    <property type="match status" value="1"/>
</dbReference>
<keyword evidence="2" id="KW-1015">Disulfide bond</keyword>
<dbReference type="GO" id="GO:0008234">
    <property type="term" value="F:cysteine-type peptidase activity"/>
    <property type="evidence" value="ECO:0007669"/>
    <property type="project" value="InterPro"/>
</dbReference>
<evidence type="ECO:0000259" key="4">
    <source>
        <dbReference type="SMART" id="SM00848"/>
    </source>
</evidence>
<sequence>WEETWRRAVWQQNVVEMIKHNVAASEGQHTYTLGTNHLSDMTADEVNVQLNGLRPEHLPPGGTNVSFTFLSEMHLIPLTVDWTEKGLVSPVENQEGRCRYTVRGRAAYCSGFQILPRNNELALMHAVAMVGPVSVGINANLPSFHRYRSGIYNDPLCNSRLVNHAVLVVGYGTEKGQDYWLIKNSWGTAWGEKGFFRLPRNKNQCGVATFAIYPTL</sequence>
<feature type="domain" description="Cathepsin propeptide inhibitor" evidence="4">
    <location>
        <begin position="2"/>
        <end position="46"/>
    </location>
</feature>
<dbReference type="EMBL" id="JAROKS010000022">
    <property type="protein sequence ID" value="KAK1788973.1"/>
    <property type="molecule type" value="Genomic_DNA"/>
</dbReference>
<dbReference type="Pfam" id="PF00112">
    <property type="entry name" value="Peptidase_C1"/>
    <property type="match status" value="1"/>
</dbReference>
<organism evidence="5 6">
    <name type="scientific">Electrophorus voltai</name>
    <dbReference type="NCBI Taxonomy" id="2609070"/>
    <lineage>
        <taxon>Eukaryota</taxon>
        <taxon>Metazoa</taxon>
        <taxon>Chordata</taxon>
        <taxon>Craniata</taxon>
        <taxon>Vertebrata</taxon>
        <taxon>Euteleostomi</taxon>
        <taxon>Actinopterygii</taxon>
        <taxon>Neopterygii</taxon>
        <taxon>Teleostei</taxon>
        <taxon>Ostariophysi</taxon>
        <taxon>Gymnotiformes</taxon>
        <taxon>Gymnotoidei</taxon>
        <taxon>Gymnotidae</taxon>
        <taxon>Electrophorus</taxon>
    </lineage>
</organism>
<dbReference type="InterPro" id="IPR025661">
    <property type="entry name" value="Pept_asp_AS"/>
</dbReference>
<evidence type="ECO:0000256" key="2">
    <source>
        <dbReference type="ARBA" id="ARBA00023157"/>
    </source>
</evidence>
<dbReference type="Gene3D" id="3.90.70.10">
    <property type="entry name" value="Cysteine proteinases"/>
    <property type="match status" value="2"/>
</dbReference>
<gene>
    <name evidence="5" type="ORF">P4O66_015889</name>
</gene>
<evidence type="ECO:0000259" key="3">
    <source>
        <dbReference type="SMART" id="SM00645"/>
    </source>
</evidence>
<comment type="caution">
    <text evidence="5">The sequence shown here is derived from an EMBL/GenBank/DDBJ whole genome shotgun (WGS) entry which is preliminary data.</text>
</comment>
<dbReference type="CDD" id="cd02248">
    <property type="entry name" value="Peptidase_C1A"/>
    <property type="match status" value="1"/>
</dbReference>
<dbReference type="InterPro" id="IPR013201">
    <property type="entry name" value="Prot_inhib_I29"/>
</dbReference>
<dbReference type="InterPro" id="IPR013128">
    <property type="entry name" value="Peptidase_C1A"/>
</dbReference>
<dbReference type="Proteomes" id="UP001239994">
    <property type="component" value="Unassembled WGS sequence"/>
</dbReference>
<feature type="domain" description="Peptidase C1A papain C-terminal" evidence="3">
    <location>
        <begin position="4"/>
        <end position="215"/>
    </location>
</feature>
<dbReference type="GO" id="GO:0006508">
    <property type="term" value="P:proteolysis"/>
    <property type="evidence" value="ECO:0007669"/>
    <property type="project" value="InterPro"/>
</dbReference>
<dbReference type="InterPro" id="IPR039417">
    <property type="entry name" value="Peptidase_C1A_papain-like"/>
</dbReference>
<dbReference type="Pfam" id="PF08246">
    <property type="entry name" value="Inhibitor_I29"/>
    <property type="match status" value="1"/>
</dbReference>
<dbReference type="PROSITE" id="PS00640">
    <property type="entry name" value="THIOL_PROTEASE_ASN"/>
    <property type="match status" value="1"/>
</dbReference>
<dbReference type="PROSITE" id="PS00639">
    <property type="entry name" value="THIOL_PROTEASE_HIS"/>
    <property type="match status" value="1"/>
</dbReference>
<dbReference type="PANTHER" id="PTHR12411">
    <property type="entry name" value="CYSTEINE PROTEASE FAMILY C1-RELATED"/>
    <property type="match status" value="1"/>
</dbReference>
<evidence type="ECO:0008006" key="7">
    <source>
        <dbReference type="Google" id="ProtNLM"/>
    </source>
</evidence>
<evidence type="ECO:0000256" key="1">
    <source>
        <dbReference type="ARBA" id="ARBA00008455"/>
    </source>
</evidence>
<keyword evidence="6" id="KW-1185">Reference proteome</keyword>
<accession>A0AAD9DQ39</accession>
<dbReference type="InterPro" id="IPR000668">
    <property type="entry name" value="Peptidase_C1A_C"/>
</dbReference>
<dbReference type="AlphaFoldDB" id="A0AAD9DQ39"/>